<feature type="compositionally biased region" description="Acidic residues" evidence="2">
    <location>
        <begin position="332"/>
        <end position="352"/>
    </location>
</feature>
<name>A0A4Z1NVW0_9PEZI</name>
<keyword evidence="4" id="KW-1185">Reference proteome</keyword>
<feature type="compositionally biased region" description="Polar residues" evidence="2">
    <location>
        <begin position="458"/>
        <end position="468"/>
    </location>
</feature>
<feature type="region of interest" description="Disordered" evidence="2">
    <location>
        <begin position="455"/>
        <end position="511"/>
    </location>
</feature>
<evidence type="ECO:0000313" key="4">
    <source>
        <dbReference type="Proteomes" id="UP000298493"/>
    </source>
</evidence>
<dbReference type="STRING" id="86259.A0A4Z1NVW0"/>
<dbReference type="EMBL" id="SNSC02000013">
    <property type="protein sequence ID" value="TID19074.1"/>
    <property type="molecule type" value="Genomic_DNA"/>
</dbReference>
<reference evidence="3 4" key="1">
    <citation type="submission" date="2019-04" db="EMBL/GenBank/DDBJ databases">
        <title>High contiguity whole genome sequence and gene annotation resource for two Venturia nashicola isolates.</title>
        <authorList>
            <person name="Prokchorchik M."/>
            <person name="Won K."/>
            <person name="Lee Y."/>
            <person name="Choi E.D."/>
            <person name="Segonzac C."/>
            <person name="Sohn K.H."/>
        </authorList>
    </citation>
    <scope>NUCLEOTIDE SEQUENCE [LARGE SCALE GENOMIC DNA]</scope>
    <source>
        <strain evidence="3 4">PRI2</strain>
    </source>
</reference>
<comment type="caution">
    <text evidence="3">The sequence shown here is derived from an EMBL/GenBank/DDBJ whole genome shotgun (WGS) entry which is preliminary data.</text>
</comment>
<organism evidence="3 4">
    <name type="scientific">Venturia nashicola</name>
    <dbReference type="NCBI Taxonomy" id="86259"/>
    <lineage>
        <taxon>Eukaryota</taxon>
        <taxon>Fungi</taxon>
        <taxon>Dikarya</taxon>
        <taxon>Ascomycota</taxon>
        <taxon>Pezizomycotina</taxon>
        <taxon>Dothideomycetes</taxon>
        <taxon>Pleosporomycetidae</taxon>
        <taxon>Venturiales</taxon>
        <taxon>Venturiaceae</taxon>
        <taxon>Venturia</taxon>
    </lineage>
</organism>
<accession>A0A4Z1NVW0</accession>
<feature type="coiled-coil region" evidence="1">
    <location>
        <begin position="198"/>
        <end position="250"/>
    </location>
</feature>
<keyword evidence="1" id="KW-0175">Coiled coil</keyword>
<feature type="compositionally biased region" description="Acidic residues" evidence="2">
    <location>
        <begin position="264"/>
        <end position="274"/>
    </location>
</feature>
<evidence type="ECO:0000256" key="1">
    <source>
        <dbReference type="SAM" id="Coils"/>
    </source>
</evidence>
<proteinExistence type="predicted"/>
<gene>
    <name evidence="3" type="ORF">E6O75_ATG06195</name>
</gene>
<dbReference type="AlphaFoldDB" id="A0A4Z1NVW0"/>
<feature type="region of interest" description="Disordered" evidence="2">
    <location>
        <begin position="385"/>
        <end position="404"/>
    </location>
</feature>
<feature type="compositionally biased region" description="Basic and acidic residues" evidence="2">
    <location>
        <begin position="64"/>
        <end position="76"/>
    </location>
</feature>
<evidence type="ECO:0000313" key="3">
    <source>
        <dbReference type="EMBL" id="TID19074.1"/>
    </source>
</evidence>
<feature type="region of interest" description="Disordered" evidence="2">
    <location>
        <begin position="46"/>
        <end position="76"/>
    </location>
</feature>
<feature type="region of interest" description="Disordered" evidence="2">
    <location>
        <begin position="253"/>
        <end position="352"/>
    </location>
</feature>
<protein>
    <submittedName>
        <fullName evidence="3">Uncharacterized protein</fullName>
    </submittedName>
</protein>
<dbReference type="Proteomes" id="UP000298493">
    <property type="component" value="Unassembled WGS sequence"/>
</dbReference>
<sequence>MFGTPIFLDEQLCCLRDTRVRAPLHDRPLVSEDYVTALYTPTGDSVELPGLGDSRSLNASDGKPSSHEKAQNLDKTRQEIKDKAAALGDELVKIKDRALAIRERSARRVAESLAERRRDGVSRYFPSIDYLQRDIDNLQQDLKDASGWNECLQRQVGAIMFEDALAHYSVDTCPNDSLDEELTVKEMSQTFHERTLDLVNSTKHIAQLQERIHKARQQRNSRNEVHSQDVDELIRTVHELFAEVKEKEASIPCRDGHGDVICPLEEEDDRENSDDSTSQYRPGGTSEGAPEEDFEQELPSGDDDDDNDDDNNNDGTDDDNDDNKEDNKNEDNDNDDEDSDDDDDDDDDDEDTLEDPAIIFKLQMLKKYKKQQAALRAANGNEAINATPDRIRGQSPEQNSVAQVTPSPVPEARATVQASNRSFDRMARLTAQAANTLMSLTGRQDRRMRGERDLIQTPRDQLTTNGIANNGNGHGHGNDGDNRRNGGLASTTTATNGTDDSFVDPHFATRQNPRVVSRYEDRDDGMTGETRQGVEAAKLSERFTLVVYHTERKQATEIDVDINNNVGAGYSHHVAIRRINKPLDRGKGELEEILAEAAAKIHRPVLVFIQTRPLVAFVHCANMETYQNTITKTIETLQEFNDLDLDPPSSFPVARILAAGLITRLQHTASSRR</sequence>
<feature type="compositionally biased region" description="Polar residues" evidence="2">
    <location>
        <begin position="395"/>
        <end position="404"/>
    </location>
</feature>
<feature type="compositionally biased region" description="Polar residues" evidence="2">
    <location>
        <begin position="488"/>
        <end position="499"/>
    </location>
</feature>
<feature type="compositionally biased region" description="Acidic residues" evidence="2">
    <location>
        <begin position="289"/>
        <end position="324"/>
    </location>
</feature>
<evidence type="ECO:0000256" key="2">
    <source>
        <dbReference type="SAM" id="MobiDB-lite"/>
    </source>
</evidence>